<dbReference type="SUPFAM" id="SSF102588">
    <property type="entry name" value="LmbE-like"/>
    <property type="match status" value="1"/>
</dbReference>
<reference evidence="1 2" key="1">
    <citation type="submission" date="2019-06" db="EMBL/GenBank/DDBJ databases">
        <title>Saccharibacillus brassicae sp. nov., an endophytic bacterium isolated from Chinese cabbage seeds (Brassica pekinensis).</title>
        <authorList>
            <person name="Jiang L."/>
            <person name="Lee J."/>
            <person name="Kim S.W."/>
        </authorList>
    </citation>
    <scope>NUCLEOTIDE SEQUENCE [LARGE SCALE GENOMIC DNA]</scope>
    <source>
        <strain evidence="2">KCTC 43072 / ATSA2</strain>
    </source>
</reference>
<evidence type="ECO:0000313" key="1">
    <source>
        <dbReference type="EMBL" id="QDH19488.1"/>
    </source>
</evidence>
<dbReference type="InterPro" id="IPR024078">
    <property type="entry name" value="LmbE-like_dom_sf"/>
</dbReference>
<gene>
    <name evidence="1" type="primary">bshB1</name>
    <name evidence="1" type="ORF">FFV09_00620</name>
</gene>
<dbReference type="KEGG" id="saca:FFV09_00620"/>
<dbReference type="EMBL" id="CP041217">
    <property type="protein sequence ID" value="QDH19488.1"/>
    <property type="molecule type" value="Genomic_DNA"/>
</dbReference>
<evidence type="ECO:0000313" key="2">
    <source>
        <dbReference type="Proteomes" id="UP000316968"/>
    </source>
</evidence>
<proteinExistence type="predicted"/>
<dbReference type="Proteomes" id="UP000316968">
    <property type="component" value="Chromosome"/>
</dbReference>
<dbReference type="Pfam" id="PF02585">
    <property type="entry name" value="PIG-L"/>
    <property type="match status" value="1"/>
</dbReference>
<accession>A0A4Y6US69</accession>
<protein>
    <submittedName>
        <fullName evidence="1">Bacillithiol biosynthesis deacetylase BshB1</fullName>
    </submittedName>
</protein>
<dbReference type="OrthoDB" id="9778719at2"/>
<dbReference type="GO" id="GO:0019213">
    <property type="term" value="F:deacetylase activity"/>
    <property type="evidence" value="ECO:0007669"/>
    <property type="project" value="InterPro"/>
</dbReference>
<dbReference type="Gene3D" id="3.40.50.10320">
    <property type="entry name" value="LmbE-like"/>
    <property type="match status" value="1"/>
</dbReference>
<organism evidence="1 2">
    <name type="scientific">Saccharibacillus brassicae</name>
    <dbReference type="NCBI Taxonomy" id="2583377"/>
    <lineage>
        <taxon>Bacteria</taxon>
        <taxon>Bacillati</taxon>
        <taxon>Bacillota</taxon>
        <taxon>Bacilli</taxon>
        <taxon>Bacillales</taxon>
        <taxon>Paenibacillaceae</taxon>
        <taxon>Saccharibacillus</taxon>
    </lineage>
</organism>
<dbReference type="PANTHER" id="PTHR12993:SF30">
    <property type="entry name" value="N-ACETYL-ALPHA-D-GLUCOSAMINYL L-MALATE DEACETYLASE 1"/>
    <property type="match status" value="1"/>
</dbReference>
<dbReference type="NCBIfam" id="TIGR04001">
    <property type="entry name" value="thiol_BshB1"/>
    <property type="match status" value="1"/>
</dbReference>
<sequence length="236" mass="26203">MNEPQNRPLDLLVFGAHADDAEIGMGGTIVKHTRAGLRVGICDLTFAEMSSNGTVELRVQEAESASAVLGLAMRSNLGLPDRGLFLTDDHLRKVAAEIRKWAPRAVFAPYWEDRHPDHISCSRLVQEAVFNAKLRRYMPEMPPVTVEQLYFYFINDPGRTDLMVDVTDVYADKEQALRCYASQFTGPSQGSDAVDTPLTAQYVERVKARDSLLGQKGGIGYAEGFASRLPHKVDLF</sequence>
<dbReference type="RefSeq" id="WP_141445877.1">
    <property type="nucleotide sequence ID" value="NZ_CP041217.1"/>
</dbReference>
<name>A0A4Y6US69_SACBS</name>
<dbReference type="PANTHER" id="PTHR12993">
    <property type="entry name" value="N-ACETYLGLUCOSAMINYL-PHOSPHATIDYLINOSITOL DE-N-ACETYLASE-RELATED"/>
    <property type="match status" value="1"/>
</dbReference>
<keyword evidence="2" id="KW-1185">Reference proteome</keyword>
<dbReference type="GO" id="GO:0016811">
    <property type="term" value="F:hydrolase activity, acting on carbon-nitrogen (but not peptide) bonds, in linear amides"/>
    <property type="evidence" value="ECO:0007669"/>
    <property type="project" value="TreeGrafter"/>
</dbReference>
<dbReference type="GO" id="GO:0071793">
    <property type="term" value="P:bacillithiol biosynthetic process"/>
    <property type="evidence" value="ECO:0007669"/>
    <property type="project" value="InterPro"/>
</dbReference>
<dbReference type="InterPro" id="IPR003737">
    <property type="entry name" value="GlcNAc_PI_deacetylase-related"/>
</dbReference>
<dbReference type="InterPro" id="IPR023842">
    <property type="entry name" value="Bacillithiol_biosynth_BshB1"/>
</dbReference>
<dbReference type="AlphaFoldDB" id="A0A4Y6US69"/>